<dbReference type="InterPro" id="IPR001647">
    <property type="entry name" value="HTH_TetR"/>
</dbReference>
<evidence type="ECO:0000256" key="1">
    <source>
        <dbReference type="ARBA" id="ARBA00023015"/>
    </source>
</evidence>
<gene>
    <name evidence="6" type="ORF">FB560_3908</name>
</gene>
<dbReference type="SUPFAM" id="SSF48498">
    <property type="entry name" value="Tetracyclin repressor-like, C-terminal domain"/>
    <property type="match status" value="1"/>
</dbReference>
<dbReference type="Proteomes" id="UP000317209">
    <property type="component" value="Unassembled WGS sequence"/>
</dbReference>
<dbReference type="InterPro" id="IPR050109">
    <property type="entry name" value="HTH-type_TetR-like_transc_reg"/>
</dbReference>
<dbReference type="InterPro" id="IPR009057">
    <property type="entry name" value="Homeodomain-like_sf"/>
</dbReference>
<dbReference type="AlphaFoldDB" id="A0A543BC85"/>
<feature type="domain" description="HTH tetR-type" evidence="5">
    <location>
        <begin position="10"/>
        <end position="70"/>
    </location>
</feature>
<dbReference type="PANTHER" id="PTHR30055:SF151">
    <property type="entry name" value="TRANSCRIPTIONAL REGULATORY PROTEIN"/>
    <property type="match status" value="1"/>
</dbReference>
<dbReference type="InterPro" id="IPR004111">
    <property type="entry name" value="Repressor_TetR_C"/>
</dbReference>
<dbReference type="EMBL" id="VFOX01000002">
    <property type="protein sequence ID" value="TQL82422.1"/>
    <property type="molecule type" value="Genomic_DNA"/>
</dbReference>
<dbReference type="Gene3D" id="1.10.357.10">
    <property type="entry name" value="Tetracycline Repressor, domain 2"/>
    <property type="match status" value="1"/>
</dbReference>
<feature type="DNA-binding region" description="H-T-H motif" evidence="4">
    <location>
        <begin position="33"/>
        <end position="52"/>
    </location>
</feature>
<name>A0A543BC85_9MICO</name>
<accession>A0A543BC85</accession>
<evidence type="ECO:0000259" key="5">
    <source>
        <dbReference type="PROSITE" id="PS50977"/>
    </source>
</evidence>
<dbReference type="GO" id="GO:0045892">
    <property type="term" value="P:negative regulation of DNA-templated transcription"/>
    <property type="evidence" value="ECO:0007669"/>
    <property type="project" value="InterPro"/>
</dbReference>
<dbReference type="Gene3D" id="1.10.10.60">
    <property type="entry name" value="Homeodomain-like"/>
    <property type="match status" value="1"/>
</dbReference>
<dbReference type="Pfam" id="PF02909">
    <property type="entry name" value="TetR_C_1"/>
    <property type="match status" value="1"/>
</dbReference>
<keyword evidence="1" id="KW-0805">Transcription regulation</keyword>
<evidence type="ECO:0000256" key="3">
    <source>
        <dbReference type="ARBA" id="ARBA00023163"/>
    </source>
</evidence>
<keyword evidence="3" id="KW-0804">Transcription</keyword>
<comment type="caution">
    <text evidence="6">The sequence shown here is derived from an EMBL/GenBank/DDBJ whole genome shotgun (WGS) entry which is preliminary data.</text>
</comment>
<keyword evidence="7" id="KW-1185">Reference proteome</keyword>
<proteinExistence type="predicted"/>
<dbReference type="SUPFAM" id="SSF46689">
    <property type="entry name" value="Homeodomain-like"/>
    <property type="match status" value="1"/>
</dbReference>
<dbReference type="Pfam" id="PF00440">
    <property type="entry name" value="TetR_N"/>
    <property type="match status" value="1"/>
</dbReference>
<sequence>MPTDRPSRIPLDRTLVLRAAVTFADNHGIEALSMRTLASELGVVPMALYKHVSDKDDLRGGMIDRVIGEYGTPPASSPSRAAVRLRLLSAREALLRHPWMRTAIENATRQTPAVLDHMNAVAGDLISGGHSVDLTHHAMHALGYRIWGFSPEAFAAPSATAPREAQPAAMHQMAARYPHVVAIASDAAARNPEGACDEQAEYEFTLDLLLDAFERLRDTEWSSTD</sequence>
<dbReference type="PROSITE" id="PS50977">
    <property type="entry name" value="HTH_TETR_2"/>
    <property type="match status" value="1"/>
</dbReference>
<evidence type="ECO:0000313" key="6">
    <source>
        <dbReference type="EMBL" id="TQL82422.1"/>
    </source>
</evidence>
<keyword evidence="2 4" id="KW-0238">DNA-binding</keyword>
<protein>
    <submittedName>
        <fullName evidence="6">TetR family transcriptional regulator</fullName>
    </submittedName>
</protein>
<organism evidence="6 7">
    <name type="scientific">Microbacterium saperdae</name>
    <dbReference type="NCBI Taxonomy" id="69368"/>
    <lineage>
        <taxon>Bacteria</taxon>
        <taxon>Bacillati</taxon>
        <taxon>Actinomycetota</taxon>
        <taxon>Actinomycetes</taxon>
        <taxon>Micrococcales</taxon>
        <taxon>Microbacteriaceae</taxon>
        <taxon>Microbacterium</taxon>
    </lineage>
</organism>
<evidence type="ECO:0000313" key="7">
    <source>
        <dbReference type="Proteomes" id="UP000317209"/>
    </source>
</evidence>
<dbReference type="RefSeq" id="WP_141874343.1">
    <property type="nucleotide sequence ID" value="NZ_VFOX01000002.1"/>
</dbReference>
<dbReference type="GO" id="GO:0003700">
    <property type="term" value="F:DNA-binding transcription factor activity"/>
    <property type="evidence" value="ECO:0007669"/>
    <property type="project" value="TreeGrafter"/>
</dbReference>
<reference evidence="6 7" key="1">
    <citation type="submission" date="2019-06" db="EMBL/GenBank/DDBJ databases">
        <title>Sequencing the genomes of 1000 actinobacteria strains.</title>
        <authorList>
            <person name="Klenk H.-P."/>
        </authorList>
    </citation>
    <scope>NUCLEOTIDE SEQUENCE [LARGE SCALE GENOMIC DNA]</scope>
    <source>
        <strain evidence="6 7">DSM 20169</strain>
    </source>
</reference>
<evidence type="ECO:0000256" key="2">
    <source>
        <dbReference type="ARBA" id="ARBA00023125"/>
    </source>
</evidence>
<dbReference type="PANTHER" id="PTHR30055">
    <property type="entry name" value="HTH-TYPE TRANSCRIPTIONAL REGULATOR RUTR"/>
    <property type="match status" value="1"/>
</dbReference>
<dbReference type="InterPro" id="IPR036271">
    <property type="entry name" value="Tet_transcr_reg_TetR-rel_C_sf"/>
</dbReference>
<dbReference type="OrthoDB" id="329481at2"/>
<evidence type="ECO:0000256" key="4">
    <source>
        <dbReference type="PROSITE-ProRule" id="PRU00335"/>
    </source>
</evidence>
<dbReference type="GO" id="GO:0000976">
    <property type="term" value="F:transcription cis-regulatory region binding"/>
    <property type="evidence" value="ECO:0007669"/>
    <property type="project" value="TreeGrafter"/>
</dbReference>